<dbReference type="AlphaFoldDB" id="A0A9D1HN66"/>
<sequence>MEIMISRILRYLNGCLDDDHMYRIGNFIVKHYTQMQNYDLDTFLAEGHFRKSEFYDFVEHLGYDSFENFQERLLADHALRLSQIHARMLNIDETSFLRHLDVTCTSEALLSLIDQICDMIFHKQRVVVVGALYPRSVSVDFQTDMITLGKEVVEYHQFDQNFRFGEDDLVVFITATGRTMESYVEELVDQGICAADILLITQNDKYREYKNLCADEVIHVLGKFDSLQFNYQTMMILDLIRVRYYQNY</sequence>
<gene>
    <name evidence="1" type="ORF">IAD15_03865</name>
</gene>
<dbReference type="Gene3D" id="3.40.50.10490">
    <property type="entry name" value="Glucose-6-phosphate isomerase like protein, domain 1"/>
    <property type="match status" value="1"/>
</dbReference>
<name>A0A9D1HN66_9FIRM</name>
<organism evidence="1 2">
    <name type="scientific">Candidatus Fimiplasma intestinipullorum</name>
    <dbReference type="NCBI Taxonomy" id="2840825"/>
    <lineage>
        <taxon>Bacteria</taxon>
        <taxon>Bacillati</taxon>
        <taxon>Bacillota</taxon>
        <taxon>Clostridia</taxon>
        <taxon>Eubacteriales</taxon>
        <taxon>Candidatus Fimiplasma</taxon>
    </lineage>
</organism>
<reference evidence="1" key="2">
    <citation type="journal article" date="2021" name="PeerJ">
        <title>Extensive microbial diversity within the chicken gut microbiome revealed by metagenomics and culture.</title>
        <authorList>
            <person name="Gilroy R."/>
            <person name="Ravi A."/>
            <person name="Getino M."/>
            <person name="Pursley I."/>
            <person name="Horton D.L."/>
            <person name="Alikhan N.F."/>
            <person name="Baker D."/>
            <person name="Gharbi K."/>
            <person name="Hall N."/>
            <person name="Watson M."/>
            <person name="Adriaenssens E.M."/>
            <person name="Foster-Nyarko E."/>
            <person name="Jarju S."/>
            <person name="Secka A."/>
            <person name="Antonio M."/>
            <person name="Oren A."/>
            <person name="Chaudhuri R.R."/>
            <person name="La Ragione R."/>
            <person name="Hildebrand F."/>
            <person name="Pallen M.J."/>
        </authorList>
    </citation>
    <scope>NUCLEOTIDE SEQUENCE</scope>
    <source>
        <strain evidence="1">CHK195-11698</strain>
    </source>
</reference>
<dbReference type="EMBL" id="DVMJ01000030">
    <property type="protein sequence ID" value="HIU13186.1"/>
    <property type="molecule type" value="Genomic_DNA"/>
</dbReference>
<dbReference type="SUPFAM" id="SSF53697">
    <property type="entry name" value="SIS domain"/>
    <property type="match status" value="1"/>
</dbReference>
<dbReference type="Proteomes" id="UP000824175">
    <property type="component" value="Unassembled WGS sequence"/>
</dbReference>
<dbReference type="GO" id="GO:0097367">
    <property type="term" value="F:carbohydrate derivative binding"/>
    <property type="evidence" value="ECO:0007669"/>
    <property type="project" value="InterPro"/>
</dbReference>
<proteinExistence type="predicted"/>
<reference evidence="1" key="1">
    <citation type="submission" date="2020-10" db="EMBL/GenBank/DDBJ databases">
        <authorList>
            <person name="Gilroy R."/>
        </authorList>
    </citation>
    <scope>NUCLEOTIDE SEQUENCE</scope>
    <source>
        <strain evidence="1">CHK195-11698</strain>
    </source>
</reference>
<evidence type="ECO:0000313" key="2">
    <source>
        <dbReference type="Proteomes" id="UP000824175"/>
    </source>
</evidence>
<dbReference type="GO" id="GO:1901135">
    <property type="term" value="P:carbohydrate derivative metabolic process"/>
    <property type="evidence" value="ECO:0007669"/>
    <property type="project" value="InterPro"/>
</dbReference>
<comment type="caution">
    <text evidence="1">The sequence shown here is derived from an EMBL/GenBank/DDBJ whole genome shotgun (WGS) entry which is preliminary data.</text>
</comment>
<evidence type="ECO:0000313" key="1">
    <source>
        <dbReference type="EMBL" id="HIU13186.1"/>
    </source>
</evidence>
<protein>
    <submittedName>
        <fullName evidence="1">MurR/RpiR family transcriptional regulator</fullName>
    </submittedName>
</protein>
<accession>A0A9D1HN66</accession>
<dbReference type="InterPro" id="IPR046348">
    <property type="entry name" value="SIS_dom_sf"/>
</dbReference>